<feature type="region of interest" description="Disordered" evidence="1">
    <location>
        <begin position="47"/>
        <end position="101"/>
    </location>
</feature>
<dbReference type="RefSeq" id="WP_348262640.1">
    <property type="nucleotide sequence ID" value="NZ_CP121196.1"/>
</dbReference>
<evidence type="ECO:0000256" key="1">
    <source>
        <dbReference type="SAM" id="MobiDB-lite"/>
    </source>
</evidence>
<feature type="compositionally biased region" description="Polar residues" evidence="1">
    <location>
        <begin position="76"/>
        <end position="94"/>
    </location>
</feature>
<reference evidence="2" key="1">
    <citation type="submission" date="2023-03" db="EMBL/GenBank/DDBJ databases">
        <title>Edaphobacter sp.</title>
        <authorList>
            <person name="Huber K.J."/>
            <person name="Papendorf J."/>
            <person name="Pilke C."/>
            <person name="Bunk B."/>
            <person name="Sproeer C."/>
            <person name="Pester M."/>
        </authorList>
    </citation>
    <scope>NUCLEOTIDE SEQUENCE</scope>
    <source>
        <strain evidence="2">DSM 110680</strain>
    </source>
</reference>
<dbReference type="AlphaFoldDB" id="A0AAU7DIE2"/>
<organism evidence="2">
    <name type="scientific">Telmatobacter sp. DSM 110680</name>
    <dbReference type="NCBI Taxonomy" id="3036704"/>
    <lineage>
        <taxon>Bacteria</taxon>
        <taxon>Pseudomonadati</taxon>
        <taxon>Acidobacteriota</taxon>
        <taxon>Terriglobia</taxon>
        <taxon>Terriglobales</taxon>
        <taxon>Acidobacteriaceae</taxon>
        <taxon>Telmatobacter</taxon>
    </lineage>
</organism>
<evidence type="ECO:0000313" key="2">
    <source>
        <dbReference type="EMBL" id="XBH17410.1"/>
    </source>
</evidence>
<dbReference type="EMBL" id="CP121196">
    <property type="protein sequence ID" value="XBH17410.1"/>
    <property type="molecule type" value="Genomic_DNA"/>
</dbReference>
<gene>
    <name evidence="2" type="ORF">P8935_22950</name>
</gene>
<proteinExistence type="predicted"/>
<name>A0AAU7DIE2_9BACT</name>
<accession>A0AAU7DIE2</accession>
<sequence>MQSLRITLNKLEENFASPEDEPIIAELKRILMLRIADIEAVETLQEARTTEAVSAQTETMRVASRVEPAIGHSPESDTSTGKNITPSDSASIQTACACDGN</sequence>
<protein>
    <submittedName>
        <fullName evidence="2">Uncharacterized protein</fullName>
    </submittedName>
</protein>